<comment type="subcellular location">
    <subcellularLocation>
        <location evidence="3">Cell membrane</location>
        <location evidence="3">Sarcolemma</location>
        <topology evidence="3">Single-pass type II membrane protein</topology>
    </subcellularLocation>
    <subcellularLocation>
        <location evidence="2">Cytoplasm</location>
        <location evidence="2">Cytoskeleton</location>
    </subcellularLocation>
</comment>
<keyword evidence="12" id="KW-1015">Disulfide bond</keyword>
<dbReference type="Proteomes" id="UP000515129">
    <property type="component" value="Chromosome 40"/>
</dbReference>
<dbReference type="OrthoDB" id="8881719at2759"/>
<evidence type="ECO:0000256" key="7">
    <source>
        <dbReference type="ARBA" id="ARBA00022490"/>
    </source>
</evidence>
<dbReference type="GeneID" id="113058576"/>
<evidence type="ECO:0000256" key="15">
    <source>
        <dbReference type="SAM" id="Phobius"/>
    </source>
</evidence>
<name>A0A6P6LCN8_CARAU</name>
<dbReference type="AlphaFoldDB" id="A0A6P6LCN8"/>
<evidence type="ECO:0000256" key="10">
    <source>
        <dbReference type="ARBA" id="ARBA00022989"/>
    </source>
</evidence>
<dbReference type="Pfam" id="PF04790">
    <property type="entry name" value="Sarcoglycan_1"/>
    <property type="match status" value="1"/>
</dbReference>
<evidence type="ECO:0000313" key="16">
    <source>
        <dbReference type="Proteomes" id="UP000515129"/>
    </source>
</evidence>
<keyword evidence="10 15" id="KW-1133">Transmembrane helix</keyword>
<evidence type="ECO:0000256" key="12">
    <source>
        <dbReference type="ARBA" id="ARBA00023157"/>
    </source>
</evidence>
<keyword evidence="13" id="KW-0325">Glycoprotein</keyword>
<evidence type="ECO:0000256" key="3">
    <source>
        <dbReference type="ARBA" id="ARBA00004274"/>
    </source>
</evidence>
<keyword evidence="16" id="KW-1185">Reference proteome</keyword>
<dbReference type="KEGG" id="caua:113058576"/>
<dbReference type="RefSeq" id="XP_026082385.1">
    <property type="nucleotide sequence ID" value="XM_026226600.1"/>
</dbReference>
<feature type="transmembrane region" description="Helical" evidence="15">
    <location>
        <begin position="88"/>
        <end position="111"/>
    </location>
</feature>
<evidence type="ECO:0000256" key="9">
    <source>
        <dbReference type="ARBA" id="ARBA00022968"/>
    </source>
</evidence>
<keyword evidence="9" id="KW-0735">Signal-anchor</keyword>
<keyword evidence="7" id="KW-0963">Cytoplasm</keyword>
<keyword evidence="6" id="KW-1003">Cell membrane</keyword>
<evidence type="ECO:0000313" key="17">
    <source>
        <dbReference type="RefSeq" id="XP_026082385.1"/>
    </source>
</evidence>
<gene>
    <name evidence="17" type="primary">LOC113058576</name>
</gene>
<keyword evidence="8 15" id="KW-0812">Transmembrane</keyword>
<evidence type="ECO:0000256" key="6">
    <source>
        <dbReference type="ARBA" id="ARBA00022475"/>
    </source>
</evidence>
<dbReference type="PANTHER" id="PTHR12939">
    <property type="entry name" value="SARCOGLYCAN"/>
    <property type="match status" value="1"/>
</dbReference>
<protein>
    <recommendedName>
        <fullName evidence="5">Gamma-sarcoglycan</fullName>
    </recommendedName>
</protein>
<dbReference type="GO" id="GO:0016012">
    <property type="term" value="C:sarcoglycan complex"/>
    <property type="evidence" value="ECO:0007669"/>
    <property type="project" value="InterPro"/>
</dbReference>
<evidence type="ECO:0000256" key="4">
    <source>
        <dbReference type="ARBA" id="ARBA00007574"/>
    </source>
</evidence>
<evidence type="ECO:0000256" key="5">
    <source>
        <dbReference type="ARBA" id="ARBA00020453"/>
    </source>
</evidence>
<dbReference type="GO" id="GO:0048738">
    <property type="term" value="P:cardiac muscle tissue development"/>
    <property type="evidence" value="ECO:0007669"/>
    <property type="project" value="TreeGrafter"/>
</dbReference>
<dbReference type="InterPro" id="IPR039972">
    <property type="entry name" value="Sarcoglycan_gamma/delta/zeta"/>
</dbReference>
<evidence type="ECO:0000256" key="8">
    <source>
        <dbReference type="ARBA" id="ARBA00022692"/>
    </source>
</evidence>
<evidence type="ECO:0000256" key="11">
    <source>
        <dbReference type="ARBA" id="ARBA00023136"/>
    </source>
</evidence>
<sequence>MIFGRSSVRPRPPRYPRIAPTTVPLIFSRALLRLRVVYIPFRVLRERPWTSIYMVREQYLTTTDESGSLAPVTEYLYMIGIYGWRKRCLYMFVLLLLIILVVNFALTIWILRVMWFNTEGMGYLQVNADGLRLEGESDFLFPLYAQEIDSREDSALLVHSSENVTLNARNANGDVTGSVSVGPSQAEGFGQHFNISSNHDENLFYADANGAVVGKGKLRVTGPEGAFFEHSVRTPLVKAVLNKELRLESPTRSLSMNAPKGVHVKALAGNVDVTAHFDIQLHSTAGLLILDAESVRLPTLPVGEARTSGTSQNMYNLYEVCVCPSGKFFISRAGVSSTCGENQDC</sequence>
<dbReference type="GO" id="GO:0060047">
    <property type="term" value="P:heart contraction"/>
    <property type="evidence" value="ECO:0007669"/>
    <property type="project" value="TreeGrafter"/>
</dbReference>
<dbReference type="InterPro" id="IPR006875">
    <property type="entry name" value="Sarcoglycan"/>
</dbReference>
<dbReference type="PANTHER" id="PTHR12939:SF4">
    <property type="entry name" value="GAMMA-SARCOGLYCAN"/>
    <property type="match status" value="1"/>
</dbReference>
<evidence type="ECO:0000256" key="14">
    <source>
        <dbReference type="ARBA" id="ARBA00023212"/>
    </source>
</evidence>
<proteinExistence type="inferred from homology"/>
<dbReference type="GO" id="GO:0005856">
    <property type="term" value="C:cytoskeleton"/>
    <property type="evidence" value="ECO:0007669"/>
    <property type="project" value="UniProtKB-SubCell"/>
</dbReference>
<evidence type="ECO:0000256" key="13">
    <source>
        <dbReference type="ARBA" id="ARBA00023180"/>
    </source>
</evidence>
<reference evidence="17" key="1">
    <citation type="submission" date="2025-08" db="UniProtKB">
        <authorList>
            <consortium name="RefSeq"/>
        </authorList>
    </citation>
    <scope>IDENTIFICATION</scope>
    <source>
        <strain evidence="17">Wakin</strain>
        <tissue evidence="17">Muscle</tissue>
    </source>
</reference>
<comment type="similarity">
    <text evidence="4">Belongs to the sarcoglycan beta/delta/gamma/zeta family.</text>
</comment>
<organism evidence="16 17">
    <name type="scientific">Carassius auratus</name>
    <name type="common">Goldfish</name>
    <dbReference type="NCBI Taxonomy" id="7957"/>
    <lineage>
        <taxon>Eukaryota</taxon>
        <taxon>Metazoa</taxon>
        <taxon>Chordata</taxon>
        <taxon>Craniata</taxon>
        <taxon>Vertebrata</taxon>
        <taxon>Euteleostomi</taxon>
        <taxon>Actinopterygii</taxon>
        <taxon>Neopterygii</taxon>
        <taxon>Teleostei</taxon>
        <taxon>Ostariophysi</taxon>
        <taxon>Cypriniformes</taxon>
        <taxon>Cyprinidae</taxon>
        <taxon>Cyprininae</taxon>
        <taxon>Carassius</taxon>
    </lineage>
</organism>
<evidence type="ECO:0000256" key="1">
    <source>
        <dbReference type="ARBA" id="ARBA00002860"/>
    </source>
</evidence>
<accession>A0A6P6LCN8</accession>
<dbReference type="GO" id="GO:0042383">
    <property type="term" value="C:sarcolemma"/>
    <property type="evidence" value="ECO:0007669"/>
    <property type="project" value="UniProtKB-SubCell"/>
</dbReference>
<comment type="function">
    <text evidence="1">Component of the sarcoglycan complex, a subcomplex of the dystrophin-glycoprotein complex which forms a link between the F-actin cytoskeleton and the extracellular matrix.</text>
</comment>
<keyword evidence="14" id="KW-0206">Cytoskeleton</keyword>
<keyword evidence="11 15" id="KW-0472">Membrane</keyword>
<evidence type="ECO:0000256" key="2">
    <source>
        <dbReference type="ARBA" id="ARBA00004245"/>
    </source>
</evidence>